<feature type="transmembrane region" description="Helical" evidence="2">
    <location>
        <begin position="112"/>
        <end position="134"/>
    </location>
</feature>
<dbReference type="OMA" id="EETTHNT"/>
<gene>
    <name evidence="4" type="ORF">SAMD00023353_4400850</name>
</gene>
<organism evidence="4">
    <name type="scientific">Rosellinia necatrix</name>
    <name type="common">White root-rot fungus</name>
    <dbReference type="NCBI Taxonomy" id="77044"/>
    <lineage>
        <taxon>Eukaryota</taxon>
        <taxon>Fungi</taxon>
        <taxon>Dikarya</taxon>
        <taxon>Ascomycota</taxon>
        <taxon>Pezizomycotina</taxon>
        <taxon>Sordariomycetes</taxon>
        <taxon>Xylariomycetidae</taxon>
        <taxon>Xylariales</taxon>
        <taxon>Xylariaceae</taxon>
        <taxon>Rosellinia</taxon>
    </lineage>
</organism>
<evidence type="ECO:0000313" key="4">
    <source>
        <dbReference type="EMBL" id="GAW26711.1"/>
    </source>
</evidence>
<dbReference type="Pfam" id="PF02705">
    <property type="entry name" value="K_trans"/>
    <property type="match status" value="1"/>
</dbReference>
<protein>
    <submittedName>
        <fullName evidence="4">Putative potassium uptake protein</fullName>
    </submittedName>
</protein>
<reference evidence="4" key="1">
    <citation type="submission" date="2016-03" db="EMBL/GenBank/DDBJ databases">
        <title>Draft genome sequence of Rosellinia necatrix.</title>
        <authorList>
            <person name="Kanematsu S."/>
        </authorList>
    </citation>
    <scope>NUCLEOTIDE SEQUENCE [LARGE SCALE GENOMIC DNA]</scope>
    <source>
        <strain evidence="4">W97</strain>
    </source>
</reference>
<dbReference type="InterPro" id="IPR053951">
    <property type="entry name" value="K_trans_N"/>
</dbReference>
<accession>A0A1S8A9F7</accession>
<feature type="transmembrane region" description="Helical" evidence="2">
    <location>
        <begin position="200"/>
        <end position="219"/>
    </location>
</feature>
<dbReference type="PANTHER" id="PTHR30540">
    <property type="entry name" value="OSMOTIC STRESS POTASSIUM TRANSPORTER"/>
    <property type="match status" value="1"/>
</dbReference>
<feature type="compositionally biased region" description="Basic and acidic residues" evidence="1">
    <location>
        <begin position="13"/>
        <end position="23"/>
    </location>
</feature>
<sequence>MANPAITIDDDDVHPIKPKKTERQSLDGVYNTRSLSRTRSAVFQDRRSEEAGDAEDANDDWLREDGKKKQVFKGKALLWLAYQSVGAIYGDIGTSPLYVYSSVFTTKPSYEVLIEVLSVIIWSLTIMVTFKYVLIVLRADNQGEGGTFSCYSLLTRYANLTDRDPREAASVKMERHETQDLSPSNHAVRRRMEGSKFLRGLLKTIGVLSVSMVIADGILTPAQSVLG</sequence>
<proteinExistence type="predicted"/>
<feature type="region of interest" description="Disordered" evidence="1">
    <location>
        <begin position="1"/>
        <end position="23"/>
    </location>
</feature>
<keyword evidence="5" id="KW-1185">Reference proteome</keyword>
<dbReference type="OrthoDB" id="504708at2759"/>
<dbReference type="Proteomes" id="UP000054516">
    <property type="component" value="Unassembled WGS sequence"/>
</dbReference>
<feature type="domain" description="K+ potassium transporter integral membrane" evidence="3">
    <location>
        <begin position="80"/>
        <end position="227"/>
    </location>
</feature>
<evidence type="ECO:0000256" key="1">
    <source>
        <dbReference type="SAM" id="MobiDB-lite"/>
    </source>
</evidence>
<name>A0A1S8A9F7_ROSNE</name>
<keyword evidence="2" id="KW-0472">Membrane</keyword>
<dbReference type="InterPro" id="IPR003855">
    <property type="entry name" value="K+_transporter"/>
</dbReference>
<evidence type="ECO:0000313" key="5">
    <source>
        <dbReference type="Proteomes" id="UP000054516"/>
    </source>
</evidence>
<dbReference type="PANTHER" id="PTHR30540:SF83">
    <property type="entry name" value="K+ POTASSIUM TRANSPORTER"/>
    <property type="match status" value="1"/>
</dbReference>
<evidence type="ECO:0000256" key="2">
    <source>
        <dbReference type="SAM" id="Phobius"/>
    </source>
</evidence>
<dbReference type="EMBL" id="DF977489">
    <property type="protein sequence ID" value="GAW26711.1"/>
    <property type="molecule type" value="Genomic_DNA"/>
</dbReference>
<feature type="transmembrane region" description="Helical" evidence="2">
    <location>
        <begin position="77"/>
        <end position="100"/>
    </location>
</feature>
<dbReference type="GO" id="GO:0016020">
    <property type="term" value="C:membrane"/>
    <property type="evidence" value="ECO:0007669"/>
    <property type="project" value="InterPro"/>
</dbReference>
<dbReference type="AlphaFoldDB" id="A0A1S8A9F7"/>
<dbReference type="GO" id="GO:0015079">
    <property type="term" value="F:potassium ion transmembrane transporter activity"/>
    <property type="evidence" value="ECO:0007669"/>
    <property type="project" value="InterPro"/>
</dbReference>
<keyword evidence="2" id="KW-0812">Transmembrane</keyword>
<dbReference type="STRING" id="77044.A0A1S8A9F7"/>
<evidence type="ECO:0000259" key="3">
    <source>
        <dbReference type="Pfam" id="PF02705"/>
    </source>
</evidence>
<keyword evidence="2" id="KW-1133">Transmembrane helix</keyword>